<keyword evidence="2" id="KW-0812">Transmembrane</keyword>
<organism evidence="3 4">
    <name type="scientific">Labedella endophytica</name>
    <dbReference type="NCBI Taxonomy" id="1523160"/>
    <lineage>
        <taxon>Bacteria</taxon>
        <taxon>Bacillati</taxon>
        <taxon>Actinomycetota</taxon>
        <taxon>Actinomycetes</taxon>
        <taxon>Micrococcales</taxon>
        <taxon>Microbacteriaceae</taxon>
        <taxon>Labedella</taxon>
    </lineage>
</organism>
<accession>A0A3S0VRN2</accession>
<proteinExistence type="predicted"/>
<keyword evidence="4" id="KW-1185">Reference proteome</keyword>
<dbReference type="OrthoDB" id="3260856at2"/>
<dbReference type="EMBL" id="RZGZ01000004">
    <property type="protein sequence ID" value="RUQ98184.1"/>
    <property type="molecule type" value="Genomic_DNA"/>
</dbReference>
<evidence type="ECO:0000313" key="4">
    <source>
        <dbReference type="Proteomes" id="UP000274909"/>
    </source>
</evidence>
<name>A0A3S0VRN2_9MICO</name>
<keyword evidence="2" id="KW-1133">Transmembrane helix</keyword>
<feature type="transmembrane region" description="Helical" evidence="2">
    <location>
        <begin position="16"/>
        <end position="37"/>
    </location>
</feature>
<feature type="transmembrane region" description="Helical" evidence="2">
    <location>
        <begin position="43"/>
        <end position="66"/>
    </location>
</feature>
<gene>
    <name evidence="3" type="ORF">ELQ94_14280</name>
</gene>
<evidence type="ECO:0000313" key="3">
    <source>
        <dbReference type="EMBL" id="RUQ98184.1"/>
    </source>
</evidence>
<feature type="region of interest" description="Disordered" evidence="1">
    <location>
        <begin position="275"/>
        <end position="298"/>
    </location>
</feature>
<dbReference type="RefSeq" id="WP_127051037.1">
    <property type="nucleotide sequence ID" value="NZ_RZGZ01000004.1"/>
</dbReference>
<dbReference type="AlphaFoldDB" id="A0A3S0VRN2"/>
<dbReference type="Proteomes" id="UP000274909">
    <property type="component" value="Unassembled WGS sequence"/>
</dbReference>
<reference evidence="3 4" key="1">
    <citation type="submission" date="2018-12" db="EMBL/GenBank/DDBJ databases">
        <authorList>
            <person name="Li F."/>
        </authorList>
    </citation>
    <scope>NUCLEOTIDE SEQUENCE [LARGE SCALE GENOMIC DNA]</scope>
    <source>
        <strain evidence="3 4">EGI 6500705</strain>
    </source>
</reference>
<keyword evidence="2" id="KW-0472">Membrane</keyword>
<protein>
    <submittedName>
        <fullName evidence="3">Uncharacterized protein</fullName>
    </submittedName>
</protein>
<evidence type="ECO:0000256" key="2">
    <source>
        <dbReference type="SAM" id="Phobius"/>
    </source>
</evidence>
<comment type="caution">
    <text evidence="3">The sequence shown here is derived from an EMBL/GenBank/DDBJ whole genome shotgun (WGS) entry which is preliminary data.</text>
</comment>
<evidence type="ECO:0000256" key="1">
    <source>
        <dbReference type="SAM" id="MobiDB-lite"/>
    </source>
</evidence>
<sequence length="298" mass="32895">MTDSSARTLIRRHARWVVSLLAAPAIYFGGAYIVTLLSGTDHMGLALLGLVMIAVTFIGPVIAFIISLRAGIKVLRAWALRRRHAKGKFTPAESLQRQAWSDAEHLLAALSRREAPATIRVWDLVPNQGEVFFYDVPSSYARYYGRDVTYSQSSGFAFGHPAFVLAAVGASAIGNVSRRSQAEAMAREQWREHQGVRLVVSNQRLLCQVGGQWLSFYYSAITALYPETEQWTLVCQFDSTSPLMLRGEYVPSASLITTLMTHGVEALEEHPSLARLRSRAGATERSTSPDLPGVTDHE</sequence>